<gene>
    <name evidence="1" type="ORF">C7R54_04960</name>
</gene>
<comment type="caution">
    <text evidence="1">The sequence shown here is derived from an EMBL/GenBank/DDBJ whole genome shotgun (WGS) entry which is preliminary data.</text>
</comment>
<proteinExistence type="predicted"/>
<reference evidence="1 2" key="1">
    <citation type="journal article" date="2017" name="Int. J. Syst. Evol. Microbiol.">
        <title>Achromobacter aloeverae sp. nov., isolated from the root of Aloe vera (L.) Burm.f.</title>
        <authorList>
            <person name="Kuncharoen N."/>
            <person name="Muramatsu Y."/>
            <person name="Shibata C."/>
            <person name="Kamakura Y."/>
            <person name="Nakagawa Y."/>
            <person name="Tanasupawat S."/>
        </authorList>
    </citation>
    <scope>NUCLEOTIDE SEQUENCE [LARGE SCALE GENOMIC DNA]</scope>
    <source>
        <strain evidence="1 2">AVA-1</strain>
    </source>
</reference>
<dbReference type="EMBL" id="PYAL01000001">
    <property type="protein sequence ID" value="RXN93069.1"/>
    <property type="molecule type" value="Genomic_DNA"/>
</dbReference>
<sequence length="89" mass="8983">MEPITVEALNGKLAAQSALLSALIRVLPLDALGALEAELTRDLAQAQAGPALPPAALEAYGKAAEAHLAAVREASTKKAWQAPSTNGAG</sequence>
<evidence type="ECO:0000313" key="1">
    <source>
        <dbReference type="EMBL" id="RXN93069.1"/>
    </source>
</evidence>
<evidence type="ECO:0000313" key="2">
    <source>
        <dbReference type="Proteomes" id="UP000290849"/>
    </source>
</evidence>
<accession>A0A4Q1HQ51</accession>
<protein>
    <submittedName>
        <fullName evidence="1">Uncharacterized protein</fullName>
    </submittedName>
</protein>
<keyword evidence="2" id="KW-1185">Reference proteome</keyword>
<dbReference type="AlphaFoldDB" id="A0A4Q1HQ51"/>
<name>A0A4Q1HQ51_9BURK</name>
<organism evidence="1 2">
    <name type="scientific">Achromobacter aloeverae</name>
    <dbReference type="NCBI Taxonomy" id="1750518"/>
    <lineage>
        <taxon>Bacteria</taxon>
        <taxon>Pseudomonadati</taxon>
        <taxon>Pseudomonadota</taxon>
        <taxon>Betaproteobacteria</taxon>
        <taxon>Burkholderiales</taxon>
        <taxon>Alcaligenaceae</taxon>
        <taxon>Achromobacter</taxon>
    </lineage>
</organism>
<dbReference type="Proteomes" id="UP000290849">
    <property type="component" value="Unassembled WGS sequence"/>
</dbReference>
<dbReference type="RefSeq" id="WP_129149027.1">
    <property type="nucleotide sequence ID" value="NZ_JBHSDO010000006.1"/>
</dbReference>